<name>A0A135RMX7_9PEZI</name>
<comment type="caution">
    <text evidence="1">The sequence shown here is derived from an EMBL/GenBank/DDBJ whole genome shotgun (WGS) entry which is preliminary data.</text>
</comment>
<keyword evidence="2" id="KW-1185">Reference proteome</keyword>
<reference evidence="1 2" key="1">
    <citation type="submission" date="2014-02" db="EMBL/GenBank/DDBJ databases">
        <title>The genome sequence of Colletotrichum simmondsii CBS122122.</title>
        <authorList>
            <person name="Baroncelli R."/>
            <person name="Thon M.R."/>
        </authorList>
    </citation>
    <scope>NUCLEOTIDE SEQUENCE [LARGE SCALE GENOMIC DNA]</scope>
    <source>
        <strain evidence="1 2">CBS122122</strain>
    </source>
</reference>
<proteinExistence type="predicted"/>
<evidence type="ECO:0000313" key="2">
    <source>
        <dbReference type="Proteomes" id="UP000070328"/>
    </source>
</evidence>
<protein>
    <recommendedName>
        <fullName evidence="3">F-box domain-containing protein</fullName>
    </recommendedName>
</protein>
<dbReference type="OrthoDB" id="4844448at2759"/>
<gene>
    <name evidence="1" type="ORF">CSIM01_10835</name>
</gene>
<evidence type="ECO:0000313" key="1">
    <source>
        <dbReference type="EMBL" id="KXH25004.1"/>
    </source>
</evidence>
<dbReference type="Proteomes" id="UP000070328">
    <property type="component" value="Unassembled WGS sequence"/>
</dbReference>
<evidence type="ECO:0008006" key="3">
    <source>
        <dbReference type="Google" id="ProtNLM"/>
    </source>
</evidence>
<sequence length="174" mass="20069">MSIISSLPAELHLDIMKRMNPEEIQPWIRANPDAFRCFPTYSFTILKKHIREIGLISDLQNRVCDYKLIGVEVHDASDPSANPKFGITSRTTSIGWPATQVTTLALLRLLVEARAHRRKANRLRFNHWWGASFDQQLWTEERRISSTFVELLKRTPGNHTTALFMAMFDNFVAT</sequence>
<accession>A0A135RMX7</accession>
<organism evidence="1 2">
    <name type="scientific">Colletotrichum simmondsii</name>
    <dbReference type="NCBI Taxonomy" id="703756"/>
    <lineage>
        <taxon>Eukaryota</taxon>
        <taxon>Fungi</taxon>
        <taxon>Dikarya</taxon>
        <taxon>Ascomycota</taxon>
        <taxon>Pezizomycotina</taxon>
        <taxon>Sordariomycetes</taxon>
        <taxon>Hypocreomycetidae</taxon>
        <taxon>Glomerellales</taxon>
        <taxon>Glomerellaceae</taxon>
        <taxon>Colletotrichum</taxon>
        <taxon>Colletotrichum acutatum species complex</taxon>
    </lineage>
</organism>
<dbReference type="EMBL" id="JFBX01000926">
    <property type="protein sequence ID" value="KXH25004.1"/>
    <property type="molecule type" value="Genomic_DNA"/>
</dbReference>
<dbReference type="AlphaFoldDB" id="A0A135RMX7"/>